<protein>
    <recommendedName>
        <fullName evidence="7">Piwi domain-containing protein</fullName>
    </recommendedName>
</protein>
<evidence type="ECO:0000313" key="6">
    <source>
        <dbReference type="Proteomes" id="UP000015105"/>
    </source>
</evidence>
<dbReference type="PROSITE" id="PS50821">
    <property type="entry name" value="PAZ"/>
    <property type="match status" value="1"/>
</dbReference>
<reference evidence="6" key="2">
    <citation type="journal article" date="2017" name="Nat. Plants">
        <title>The Aegilops tauschii genome reveals multiple impacts of transposons.</title>
        <authorList>
            <person name="Zhao G."/>
            <person name="Zou C."/>
            <person name="Li K."/>
            <person name="Wang K."/>
            <person name="Li T."/>
            <person name="Gao L."/>
            <person name="Zhang X."/>
            <person name="Wang H."/>
            <person name="Yang Z."/>
            <person name="Liu X."/>
            <person name="Jiang W."/>
            <person name="Mao L."/>
            <person name="Kong X."/>
            <person name="Jiao Y."/>
            <person name="Jia J."/>
        </authorList>
    </citation>
    <scope>NUCLEOTIDE SEQUENCE [LARGE SCALE GENOMIC DNA]</scope>
    <source>
        <strain evidence="6">cv. AL8/78</strain>
    </source>
</reference>
<evidence type="ECO:0000256" key="1">
    <source>
        <dbReference type="ARBA" id="ARBA00008201"/>
    </source>
</evidence>
<dbReference type="EnsemblPlants" id="AET3Gv20256400.7">
    <property type="protein sequence ID" value="AET3Gv20256400.7"/>
    <property type="gene ID" value="AET3Gv20256400"/>
</dbReference>
<dbReference type="Pfam" id="PF16488">
    <property type="entry name" value="ArgoL2"/>
    <property type="match status" value="1"/>
</dbReference>
<dbReference type="Pfam" id="PF02171">
    <property type="entry name" value="Piwi"/>
    <property type="match status" value="2"/>
</dbReference>
<sequence length="498" mass="56470">DFIKEILNRKDLSRGFQNEFDYVKIKKALRGLRVEVTHRGQMRRKYRIAGLTKDSARELRFQLSTGETKTVRDYFRETYKLQLRYDFLRCLQVGTEQKPNYLPIEVCNIVPGQRYQKKLDDGQVSKMMSIACQHPAGRETSIRKSVLENKYNSAKRANEFGIEVDSNPTSVQARVLPAPKLRYHGCASLYPENGAWNMRGKKVVNGAKVGIWACVNFCNELTEDQVRIFCGKLSEMSSTTGVNFNGAKLKIFHARSDQVEAKLREVRQQAGNMKIDLVLAILPNKNGSLYGDIKRICETDIGLMSQCCLLKNVEKSSPQFLANVALKINAKPTIIFGADVTHPSALDDTAPSIASVVASQDWPEVTKYHGDVHAQGHRVELIEALEGIVKKLLLSFEKQSKQRPKQLIFYRDGVSEGQFRKVLEDEIPLIEKAWKALYNEKPSITFIVVQKRHHTRLFPSDGKYQDNSGNVMPGTVVDRQICHPAEFDFFLCSHAGIK</sequence>
<dbReference type="Pfam" id="PF16487">
    <property type="entry name" value="ArgoMid"/>
    <property type="match status" value="1"/>
</dbReference>
<keyword evidence="2" id="KW-0943">RNA-mediated gene silencing</keyword>
<dbReference type="InterPro" id="IPR036397">
    <property type="entry name" value="RNaseH_sf"/>
</dbReference>
<dbReference type="InterPro" id="IPR003165">
    <property type="entry name" value="Piwi"/>
</dbReference>
<dbReference type="InterPro" id="IPR032473">
    <property type="entry name" value="Argonaute_Mid_dom"/>
</dbReference>
<dbReference type="Proteomes" id="UP000015105">
    <property type="component" value="Chromosome 3D"/>
</dbReference>
<dbReference type="SMART" id="SM00949">
    <property type="entry name" value="PAZ"/>
    <property type="match status" value="1"/>
</dbReference>
<reference evidence="5" key="5">
    <citation type="journal article" date="2021" name="G3 (Bethesda)">
        <title>Aegilops tauschii genome assembly Aet v5.0 features greater sequence contiguity and improved annotation.</title>
        <authorList>
            <person name="Wang L."/>
            <person name="Zhu T."/>
            <person name="Rodriguez J.C."/>
            <person name="Deal K.R."/>
            <person name="Dubcovsky J."/>
            <person name="McGuire P.E."/>
            <person name="Lux T."/>
            <person name="Spannagl M."/>
            <person name="Mayer K.F.X."/>
            <person name="Baldrich P."/>
            <person name="Meyers B.C."/>
            <person name="Huo N."/>
            <person name="Gu Y.Q."/>
            <person name="Zhou H."/>
            <person name="Devos K.M."/>
            <person name="Bennetzen J.L."/>
            <person name="Unver T."/>
            <person name="Budak H."/>
            <person name="Gulick P.J."/>
            <person name="Galiba G."/>
            <person name="Kalapos B."/>
            <person name="Nelson D.R."/>
            <person name="Li P."/>
            <person name="You F.M."/>
            <person name="Luo M.C."/>
            <person name="Dvorak J."/>
        </authorList>
    </citation>
    <scope>NUCLEOTIDE SEQUENCE [LARGE SCALE GENOMIC DNA]</scope>
    <source>
        <strain evidence="5">cv. AL8/78</strain>
    </source>
</reference>
<dbReference type="InterPro" id="IPR003100">
    <property type="entry name" value="PAZ_dom"/>
</dbReference>
<dbReference type="InterPro" id="IPR032472">
    <property type="entry name" value="ArgoL2"/>
</dbReference>
<dbReference type="SMART" id="SM00950">
    <property type="entry name" value="Piwi"/>
    <property type="match status" value="1"/>
</dbReference>
<dbReference type="SUPFAM" id="SSF53098">
    <property type="entry name" value="Ribonuclease H-like"/>
    <property type="match status" value="1"/>
</dbReference>
<accession>A0A453E8N3</accession>
<evidence type="ECO:0000313" key="5">
    <source>
        <dbReference type="EnsemblPlants" id="AET3Gv20256400.7"/>
    </source>
</evidence>
<dbReference type="InterPro" id="IPR036085">
    <property type="entry name" value="PAZ_dom_sf"/>
</dbReference>
<dbReference type="Gene3D" id="3.30.420.10">
    <property type="entry name" value="Ribonuclease H-like superfamily/Ribonuclease H"/>
    <property type="match status" value="1"/>
</dbReference>
<dbReference type="PROSITE" id="PS50822">
    <property type="entry name" value="PIWI"/>
    <property type="match status" value="1"/>
</dbReference>
<dbReference type="Gramene" id="AET3Gv20256400.7">
    <property type="protein sequence ID" value="AET3Gv20256400.7"/>
    <property type="gene ID" value="AET3Gv20256400"/>
</dbReference>
<feature type="domain" description="PAZ" evidence="3">
    <location>
        <begin position="1"/>
        <end position="111"/>
    </location>
</feature>
<organism evidence="5 6">
    <name type="scientific">Aegilops tauschii subsp. strangulata</name>
    <name type="common">Goatgrass</name>
    <dbReference type="NCBI Taxonomy" id="200361"/>
    <lineage>
        <taxon>Eukaryota</taxon>
        <taxon>Viridiplantae</taxon>
        <taxon>Streptophyta</taxon>
        <taxon>Embryophyta</taxon>
        <taxon>Tracheophyta</taxon>
        <taxon>Spermatophyta</taxon>
        <taxon>Magnoliopsida</taxon>
        <taxon>Liliopsida</taxon>
        <taxon>Poales</taxon>
        <taxon>Poaceae</taxon>
        <taxon>BOP clade</taxon>
        <taxon>Pooideae</taxon>
        <taxon>Triticodae</taxon>
        <taxon>Triticeae</taxon>
        <taxon>Triticinae</taxon>
        <taxon>Aegilops</taxon>
    </lineage>
</organism>
<reference evidence="6" key="1">
    <citation type="journal article" date="2014" name="Science">
        <title>Ancient hybridizations among the ancestral genomes of bread wheat.</title>
        <authorList>
            <consortium name="International Wheat Genome Sequencing Consortium,"/>
            <person name="Marcussen T."/>
            <person name="Sandve S.R."/>
            <person name="Heier L."/>
            <person name="Spannagl M."/>
            <person name="Pfeifer M."/>
            <person name="Jakobsen K.S."/>
            <person name="Wulff B.B."/>
            <person name="Steuernagel B."/>
            <person name="Mayer K.F."/>
            <person name="Olsen O.A."/>
        </authorList>
    </citation>
    <scope>NUCLEOTIDE SEQUENCE [LARGE SCALE GENOMIC DNA]</scope>
    <source>
        <strain evidence="6">cv. AL8/78</strain>
    </source>
</reference>
<keyword evidence="6" id="KW-1185">Reference proteome</keyword>
<dbReference type="GO" id="GO:0031047">
    <property type="term" value="P:regulatory ncRNA-mediated gene silencing"/>
    <property type="evidence" value="ECO:0007669"/>
    <property type="project" value="UniProtKB-KW"/>
</dbReference>
<dbReference type="PANTHER" id="PTHR22891">
    <property type="entry name" value="EUKARYOTIC TRANSLATION INITIATION FACTOR 2C"/>
    <property type="match status" value="1"/>
</dbReference>
<dbReference type="InterPro" id="IPR012337">
    <property type="entry name" value="RNaseH-like_sf"/>
</dbReference>
<dbReference type="AlphaFoldDB" id="A0A453E8N3"/>
<reference evidence="5" key="3">
    <citation type="journal article" date="2017" name="Nature">
        <title>Genome sequence of the progenitor of the wheat D genome Aegilops tauschii.</title>
        <authorList>
            <person name="Luo M.C."/>
            <person name="Gu Y.Q."/>
            <person name="Puiu D."/>
            <person name="Wang H."/>
            <person name="Twardziok S.O."/>
            <person name="Deal K.R."/>
            <person name="Huo N."/>
            <person name="Zhu T."/>
            <person name="Wang L."/>
            <person name="Wang Y."/>
            <person name="McGuire P.E."/>
            <person name="Liu S."/>
            <person name="Long H."/>
            <person name="Ramasamy R.K."/>
            <person name="Rodriguez J.C."/>
            <person name="Van S.L."/>
            <person name="Yuan L."/>
            <person name="Wang Z."/>
            <person name="Xia Z."/>
            <person name="Xiao L."/>
            <person name="Anderson O.D."/>
            <person name="Ouyang S."/>
            <person name="Liang Y."/>
            <person name="Zimin A.V."/>
            <person name="Pertea G."/>
            <person name="Qi P."/>
            <person name="Bennetzen J.L."/>
            <person name="Dai X."/>
            <person name="Dawson M.W."/>
            <person name="Muller H.G."/>
            <person name="Kugler K."/>
            <person name="Rivarola-Duarte L."/>
            <person name="Spannagl M."/>
            <person name="Mayer K.F.X."/>
            <person name="Lu F.H."/>
            <person name="Bevan M.W."/>
            <person name="Leroy P."/>
            <person name="Li P."/>
            <person name="You F.M."/>
            <person name="Sun Q."/>
            <person name="Liu Z."/>
            <person name="Lyons E."/>
            <person name="Wicker T."/>
            <person name="Salzberg S.L."/>
            <person name="Devos K.M."/>
            <person name="Dvorak J."/>
        </authorList>
    </citation>
    <scope>NUCLEOTIDE SEQUENCE [LARGE SCALE GENOMIC DNA]</scope>
    <source>
        <strain evidence="5">cv. AL8/78</strain>
    </source>
</reference>
<dbReference type="Gene3D" id="3.40.50.2300">
    <property type="match status" value="1"/>
</dbReference>
<dbReference type="Gene3D" id="2.170.260.10">
    <property type="entry name" value="paz domain"/>
    <property type="match status" value="1"/>
</dbReference>
<evidence type="ECO:0000259" key="4">
    <source>
        <dbReference type="PROSITE" id="PS50822"/>
    </source>
</evidence>
<dbReference type="CDD" id="cd02846">
    <property type="entry name" value="PAZ_argonaute_like"/>
    <property type="match status" value="1"/>
</dbReference>
<dbReference type="GO" id="GO:0003723">
    <property type="term" value="F:RNA binding"/>
    <property type="evidence" value="ECO:0007669"/>
    <property type="project" value="InterPro"/>
</dbReference>
<name>A0A453E8N3_AEGTS</name>
<reference evidence="5" key="4">
    <citation type="submission" date="2019-03" db="UniProtKB">
        <authorList>
            <consortium name="EnsemblPlants"/>
        </authorList>
    </citation>
    <scope>IDENTIFICATION</scope>
</reference>
<proteinExistence type="inferred from homology"/>
<evidence type="ECO:0000256" key="2">
    <source>
        <dbReference type="ARBA" id="ARBA00023158"/>
    </source>
</evidence>
<evidence type="ECO:0008006" key="7">
    <source>
        <dbReference type="Google" id="ProtNLM"/>
    </source>
</evidence>
<feature type="domain" description="Piwi" evidence="4">
    <location>
        <begin position="277"/>
        <end position="498"/>
    </location>
</feature>
<evidence type="ECO:0000259" key="3">
    <source>
        <dbReference type="PROSITE" id="PS50821"/>
    </source>
</evidence>
<dbReference type="Pfam" id="PF02170">
    <property type="entry name" value="PAZ"/>
    <property type="match status" value="1"/>
</dbReference>
<dbReference type="SUPFAM" id="SSF101690">
    <property type="entry name" value="PAZ domain"/>
    <property type="match status" value="1"/>
</dbReference>
<comment type="similarity">
    <text evidence="1">Belongs to the argonaute family. Ago subfamily.</text>
</comment>
<dbReference type="FunFam" id="3.40.50.2300:FF:000110">
    <property type="entry name" value="Argonaute 10"/>
    <property type="match status" value="1"/>
</dbReference>